<organism evidence="4 5">
    <name type="scientific">Actinomadura parmotrematis</name>
    <dbReference type="NCBI Taxonomy" id="2864039"/>
    <lineage>
        <taxon>Bacteria</taxon>
        <taxon>Bacillati</taxon>
        <taxon>Actinomycetota</taxon>
        <taxon>Actinomycetes</taxon>
        <taxon>Streptosporangiales</taxon>
        <taxon>Thermomonosporaceae</taxon>
        <taxon>Actinomadura</taxon>
    </lineage>
</organism>
<accession>A0ABS7FLK5</accession>
<evidence type="ECO:0000259" key="3">
    <source>
        <dbReference type="Pfam" id="PF00296"/>
    </source>
</evidence>
<dbReference type="EMBL" id="JAIBOA010000001">
    <property type="protein sequence ID" value="MBW8481241.1"/>
    <property type="molecule type" value="Genomic_DNA"/>
</dbReference>
<keyword evidence="5" id="KW-1185">Reference proteome</keyword>
<dbReference type="Proteomes" id="UP000774570">
    <property type="component" value="Unassembled WGS sequence"/>
</dbReference>
<name>A0ABS7FLK5_9ACTN</name>
<dbReference type="InterPro" id="IPR036661">
    <property type="entry name" value="Luciferase-like_sf"/>
</dbReference>
<protein>
    <submittedName>
        <fullName evidence="4">LLM class flavin-dependent oxidoreductase</fullName>
    </submittedName>
</protein>
<dbReference type="InterPro" id="IPR050766">
    <property type="entry name" value="Bact_Lucif_Oxidored"/>
</dbReference>
<reference evidence="4 5" key="1">
    <citation type="submission" date="2021-07" db="EMBL/GenBank/DDBJ databases">
        <title>Actinomadura sp. PM05-2 isolated from lichen.</title>
        <authorList>
            <person name="Somphong A."/>
            <person name="Phongsopitanun W."/>
            <person name="Tanasupawat S."/>
            <person name="Peongsungnone V."/>
        </authorList>
    </citation>
    <scope>NUCLEOTIDE SEQUENCE [LARGE SCALE GENOMIC DNA]</scope>
    <source>
        <strain evidence="4 5">PM05-2</strain>
    </source>
</reference>
<dbReference type="Gene3D" id="3.20.20.30">
    <property type="entry name" value="Luciferase-like domain"/>
    <property type="match status" value="1"/>
</dbReference>
<dbReference type="SUPFAM" id="SSF51679">
    <property type="entry name" value="Bacterial luciferase-like"/>
    <property type="match status" value="1"/>
</dbReference>
<comment type="caution">
    <text evidence="4">The sequence shown here is derived from an EMBL/GenBank/DDBJ whole genome shotgun (WGS) entry which is preliminary data.</text>
</comment>
<dbReference type="PANTHER" id="PTHR30137:SF8">
    <property type="entry name" value="BLR5498 PROTEIN"/>
    <property type="match status" value="1"/>
</dbReference>
<gene>
    <name evidence="4" type="ORF">K1Y72_02585</name>
</gene>
<dbReference type="PANTHER" id="PTHR30137">
    <property type="entry name" value="LUCIFERASE-LIKE MONOOXYGENASE"/>
    <property type="match status" value="1"/>
</dbReference>
<dbReference type="RefSeq" id="WP_220162786.1">
    <property type="nucleotide sequence ID" value="NZ_JAIBOA010000001.1"/>
</dbReference>
<evidence type="ECO:0000256" key="1">
    <source>
        <dbReference type="ARBA" id="ARBA00023002"/>
    </source>
</evidence>
<dbReference type="Pfam" id="PF00296">
    <property type="entry name" value="Bac_luciferase"/>
    <property type="match status" value="1"/>
</dbReference>
<sequence length="340" mass="37548">MKFLLLPHVPDQRASDADQLRELVDTAVLAEELGFDGYGVGERHDRPVVSSAPPVLLAHIAARTSRIRLFTTVTTLGMLDPLRAYEDYATLDNLSGGRLDLMIGKGGYPRTAALFGITPENRWRRLRDGYELFRRLWESDDVTADGPRPLDRAEALPRPLQKRLRVWHGSATSPESADFAALHGDPLFSSNGRGRPEPYAELVRHYRERWAHHGHDPAGALVGIGTSGYFGARTSQEAVAGYRPVFEARLAVNRRFDGGSIPYDDVAEWIADSSALVGSPQQVIDKVHAQHALFGHEALHIHVDAAVLGAAEHRRTLELFFSDIAPVLRRELPSRPLAAG</sequence>
<evidence type="ECO:0000256" key="2">
    <source>
        <dbReference type="ARBA" id="ARBA00023033"/>
    </source>
</evidence>
<evidence type="ECO:0000313" key="5">
    <source>
        <dbReference type="Proteomes" id="UP000774570"/>
    </source>
</evidence>
<evidence type="ECO:0000313" key="4">
    <source>
        <dbReference type="EMBL" id="MBW8481241.1"/>
    </source>
</evidence>
<keyword evidence="1" id="KW-0560">Oxidoreductase</keyword>
<keyword evidence="2" id="KW-0503">Monooxygenase</keyword>
<dbReference type="InterPro" id="IPR011251">
    <property type="entry name" value="Luciferase-like_dom"/>
</dbReference>
<feature type="domain" description="Luciferase-like" evidence="3">
    <location>
        <begin position="4"/>
        <end position="295"/>
    </location>
</feature>
<proteinExistence type="predicted"/>